<dbReference type="AlphaFoldDB" id="K8F9P2"/>
<feature type="compositionally biased region" description="Basic and acidic residues" evidence="1">
    <location>
        <begin position="88"/>
        <end position="107"/>
    </location>
</feature>
<dbReference type="OrthoDB" id="498754at2759"/>
<name>K8F9P2_9CHLO</name>
<dbReference type="RefSeq" id="XP_007510785.1">
    <property type="nucleotide sequence ID" value="XM_007510723.1"/>
</dbReference>
<evidence type="ECO:0000313" key="2">
    <source>
        <dbReference type="EMBL" id="CCO18318.1"/>
    </source>
</evidence>
<dbReference type="EMBL" id="FO082269">
    <property type="protein sequence ID" value="CCO18318.1"/>
    <property type="molecule type" value="Genomic_DNA"/>
</dbReference>
<dbReference type="GeneID" id="19013332"/>
<feature type="compositionally biased region" description="Acidic residues" evidence="1">
    <location>
        <begin position="209"/>
        <end position="221"/>
    </location>
</feature>
<feature type="region of interest" description="Disordered" evidence="1">
    <location>
        <begin position="254"/>
        <end position="278"/>
    </location>
</feature>
<proteinExistence type="predicted"/>
<evidence type="ECO:0000256" key="1">
    <source>
        <dbReference type="SAM" id="MobiDB-lite"/>
    </source>
</evidence>
<accession>K8F9P2</accession>
<dbReference type="Proteomes" id="UP000198341">
    <property type="component" value="Chromosome 10"/>
</dbReference>
<feature type="region of interest" description="Disordered" evidence="1">
    <location>
        <begin position="80"/>
        <end position="114"/>
    </location>
</feature>
<keyword evidence="3" id="KW-1185">Reference proteome</keyword>
<sequence>MSRGKRCASLVVEFALKRQRRLMSSGGASSSSYSISSSSSRIISSSFASSSFQNLALREGSCFRGKWRREMMQNFEGTTGRAFSSAAAKDDEKKTKEVNKGGEKTGDESTSNPLAGMMFPWERAVLSSPRQEGPTPWWHKLYWFVFAFCVLLIASNRVREQFEQKDETEKREMKLKRNRRAMARALEGRSFVGNREYDPRTDSLRGGSLEDEEEEESDPFEGLEPHEIAALVAKEAPDGDVYAGWSPEEIQEYEEKSKKEREMEKKGVFVMPPTAAKK</sequence>
<gene>
    <name evidence="2" type="ordered locus">Bathy10g02560</name>
</gene>
<dbReference type="eggNOG" id="ENOG502SZXB">
    <property type="taxonomic scope" value="Eukaryota"/>
</dbReference>
<reference evidence="2 3" key="1">
    <citation type="submission" date="2011-10" db="EMBL/GenBank/DDBJ databases">
        <authorList>
            <person name="Genoscope - CEA"/>
        </authorList>
    </citation>
    <scope>NUCLEOTIDE SEQUENCE [LARGE SCALE GENOMIC DNA]</scope>
    <source>
        <strain evidence="2 3">RCC 1105</strain>
    </source>
</reference>
<organism evidence="2 3">
    <name type="scientific">Bathycoccus prasinos</name>
    <dbReference type="NCBI Taxonomy" id="41875"/>
    <lineage>
        <taxon>Eukaryota</taxon>
        <taxon>Viridiplantae</taxon>
        <taxon>Chlorophyta</taxon>
        <taxon>Mamiellophyceae</taxon>
        <taxon>Mamiellales</taxon>
        <taxon>Bathycoccaceae</taxon>
        <taxon>Bathycoccus</taxon>
    </lineage>
</organism>
<feature type="compositionally biased region" description="Basic and acidic residues" evidence="1">
    <location>
        <begin position="254"/>
        <end position="267"/>
    </location>
</feature>
<feature type="region of interest" description="Disordered" evidence="1">
    <location>
        <begin position="192"/>
        <end position="225"/>
    </location>
</feature>
<dbReference type="KEGG" id="bpg:Bathy10g02560"/>
<evidence type="ECO:0000313" key="3">
    <source>
        <dbReference type="Proteomes" id="UP000198341"/>
    </source>
</evidence>
<protein>
    <submittedName>
        <fullName evidence="2">Uncharacterized protein</fullName>
    </submittedName>
</protein>